<dbReference type="OrthoDB" id="9808843at2"/>
<feature type="modified residue" description="4-aspartylphosphate" evidence="6">
    <location>
        <position position="54"/>
    </location>
</feature>
<dbReference type="KEGG" id="nwr:E3U44_16795"/>
<dbReference type="GO" id="GO:0006355">
    <property type="term" value="P:regulation of DNA-templated transcription"/>
    <property type="evidence" value="ECO:0007669"/>
    <property type="project" value="TreeGrafter"/>
</dbReference>
<dbReference type="PROSITE" id="PS50921">
    <property type="entry name" value="ANTAR"/>
    <property type="match status" value="1"/>
</dbReference>
<feature type="domain" description="ANTAR" evidence="8">
    <location>
        <begin position="123"/>
        <end position="184"/>
    </location>
</feature>
<dbReference type="PIRSF" id="PIRSF036382">
    <property type="entry name" value="RR_antiterm"/>
    <property type="match status" value="1"/>
</dbReference>
<sequence length="203" mass="22712">MNPCKILLVDDERFVLSMLAQGLRNVGYQVFEATSGQAAMIFAEDVKPAIAVVDIRMPGMSGIEVGRWFRKQEVPFLFLSAYDDSETVKVAIEEGALGYLVKPIDVPQLLPAIHTARERAEEIKKLKETEAQLSMALRGSREISIAVGLLMERYRLTEREAFEGLRTHARAQRCKLNHLARNIINAGEQLNCISVKVRGGERS</sequence>
<dbReference type="InterPro" id="IPR036388">
    <property type="entry name" value="WH-like_DNA-bd_sf"/>
</dbReference>
<dbReference type="RefSeq" id="WP_134359237.1">
    <property type="nucleotide sequence ID" value="NZ_CP038033.1"/>
</dbReference>
<dbReference type="Pfam" id="PF03861">
    <property type="entry name" value="ANTAR"/>
    <property type="match status" value="1"/>
</dbReference>
<organism evidence="9 10">
    <name type="scientific">Nitrosococcus wardiae</name>
    <dbReference type="NCBI Taxonomy" id="1814290"/>
    <lineage>
        <taxon>Bacteria</taxon>
        <taxon>Pseudomonadati</taxon>
        <taxon>Pseudomonadota</taxon>
        <taxon>Gammaproteobacteria</taxon>
        <taxon>Chromatiales</taxon>
        <taxon>Chromatiaceae</taxon>
        <taxon>Nitrosococcus</taxon>
    </lineage>
</organism>
<keyword evidence="4" id="KW-0238">DNA-binding</keyword>
<keyword evidence="10" id="KW-1185">Reference proteome</keyword>
<dbReference type="InterPro" id="IPR001789">
    <property type="entry name" value="Sig_transdc_resp-reg_receiver"/>
</dbReference>
<dbReference type="InterPro" id="IPR039420">
    <property type="entry name" value="WalR-like"/>
</dbReference>
<evidence type="ECO:0000313" key="9">
    <source>
        <dbReference type="EMBL" id="QBQ55983.1"/>
    </source>
</evidence>
<dbReference type="SMART" id="SM00448">
    <property type="entry name" value="REC"/>
    <property type="match status" value="1"/>
</dbReference>
<name>A0A4P7C0B8_9GAMM</name>
<dbReference type="PANTHER" id="PTHR48111:SF1">
    <property type="entry name" value="TWO-COMPONENT RESPONSE REGULATOR ORR33"/>
    <property type="match status" value="1"/>
</dbReference>
<feature type="domain" description="Response regulatory" evidence="7">
    <location>
        <begin position="5"/>
        <end position="117"/>
    </location>
</feature>
<dbReference type="GO" id="GO:0000156">
    <property type="term" value="F:phosphorelay response regulator activity"/>
    <property type="evidence" value="ECO:0007669"/>
    <property type="project" value="TreeGrafter"/>
</dbReference>
<evidence type="ECO:0000259" key="7">
    <source>
        <dbReference type="PROSITE" id="PS50110"/>
    </source>
</evidence>
<dbReference type="InterPro" id="IPR008327">
    <property type="entry name" value="Sig_transdc_resp-reg_antiterm"/>
</dbReference>
<dbReference type="EMBL" id="CP038033">
    <property type="protein sequence ID" value="QBQ55983.1"/>
    <property type="molecule type" value="Genomic_DNA"/>
</dbReference>
<evidence type="ECO:0000256" key="1">
    <source>
        <dbReference type="ARBA" id="ARBA00022553"/>
    </source>
</evidence>
<dbReference type="Gene3D" id="3.40.50.2300">
    <property type="match status" value="1"/>
</dbReference>
<dbReference type="Pfam" id="PF00072">
    <property type="entry name" value="Response_reg"/>
    <property type="match status" value="1"/>
</dbReference>
<dbReference type="PROSITE" id="PS50110">
    <property type="entry name" value="RESPONSE_REGULATORY"/>
    <property type="match status" value="1"/>
</dbReference>
<dbReference type="PANTHER" id="PTHR48111">
    <property type="entry name" value="REGULATOR OF RPOS"/>
    <property type="match status" value="1"/>
</dbReference>
<dbReference type="GO" id="GO:0000976">
    <property type="term" value="F:transcription cis-regulatory region binding"/>
    <property type="evidence" value="ECO:0007669"/>
    <property type="project" value="TreeGrafter"/>
</dbReference>
<dbReference type="CDD" id="cd17536">
    <property type="entry name" value="REC_YesN-like"/>
    <property type="match status" value="1"/>
</dbReference>
<dbReference type="GO" id="GO:0005829">
    <property type="term" value="C:cytosol"/>
    <property type="evidence" value="ECO:0007669"/>
    <property type="project" value="TreeGrafter"/>
</dbReference>
<gene>
    <name evidence="9" type="ORF">E3U44_16795</name>
</gene>
<evidence type="ECO:0000256" key="3">
    <source>
        <dbReference type="ARBA" id="ARBA00023015"/>
    </source>
</evidence>
<evidence type="ECO:0000259" key="8">
    <source>
        <dbReference type="PROSITE" id="PS50921"/>
    </source>
</evidence>
<dbReference type="GO" id="GO:0032993">
    <property type="term" value="C:protein-DNA complex"/>
    <property type="evidence" value="ECO:0007669"/>
    <property type="project" value="TreeGrafter"/>
</dbReference>
<dbReference type="Gene3D" id="1.10.10.10">
    <property type="entry name" value="Winged helix-like DNA-binding domain superfamily/Winged helix DNA-binding domain"/>
    <property type="match status" value="1"/>
</dbReference>
<evidence type="ECO:0000256" key="5">
    <source>
        <dbReference type="ARBA" id="ARBA00023163"/>
    </source>
</evidence>
<evidence type="ECO:0000313" key="10">
    <source>
        <dbReference type="Proteomes" id="UP000294325"/>
    </source>
</evidence>
<keyword evidence="1 6" id="KW-0597">Phosphoprotein</keyword>
<evidence type="ECO:0000256" key="4">
    <source>
        <dbReference type="ARBA" id="ARBA00023125"/>
    </source>
</evidence>
<keyword evidence="3" id="KW-0805">Transcription regulation</keyword>
<evidence type="ECO:0000256" key="6">
    <source>
        <dbReference type="PROSITE-ProRule" id="PRU00169"/>
    </source>
</evidence>
<dbReference type="GO" id="GO:0003723">
    <property type="term" value="F:RNA binding"/>
    <property type="evidence" value="ECO:0007669"/>
    <property type="project" value="InterPro"/>
</dbReference>
<evidence type="ECO:0000256" key="2">
    <source>
        <dbReference type="ARBA" id="ARBA00023012"/>
    </source>
</evidence>
<reference evidence="9 10" key="1">
    <citation type="submission" date="2019-03" db="EMBL/GenBank/DDBJ databases">
        <title>The genome sequence of Nitrosococcus wardiae strain D1FHST reveals the archetypal metabolic capacity of ammonia-oxidizing Gammaproteobacteria.</title>
        <authorList>
            <person name="Wang L."/>
            <person name="Lim C.K."/>
            <person name="Hanson T.E."/>
            <person name="Dang H."/>
            <person name="Klotz M.G."/>
        </authorList>
    </citation>
    <scope>NUCLEOTIDE SEQUENCE [LARGE SCALE GENOMIC DNA]</scope>
    <source>
        <strain evidence="9 10">D1FHS</strain>
    </source>
</reference>
<dbReference type="Proteomes" id="UP000294325">
    <property type="component" value="Chromosome"/>
</dbReference>
<dbReference type="InterPro" id="IPR011006">
    <property type="entry name" value="CheY-like_superfamily"/>
</dbReference>
<dbReference type="InterPro" id="IPR005561">
    <property type="entry name" value="ANTAR"/>
</dbReference>
<keyword evidence="2" id="KW-0902">Two-component regulatory system</keyword>
<accession>A0A4P7C0B8</accession>
<keyword evidence="5" id="KW-0804">Transcription</keyword>
<dbReference type="AlphaFoldDB" id="A0A4P7C0B8"/>
<dbReference type="SUPFAM" id="SSF52172">
    <property type="entry name" value="CheY-like"/>
    <property type="match status" value="1"/>
</dbReference>
<dbReference type="SMART" id="SM01012">
    <property type="entry name" value="ANTAR"/>
    <property type="match status" value="1"/>
</dbReference>
<protein>
    <submittedName>
        <fullName evidence="9">Response regulator</fullName>
    </submittedName>
</protein>
<proteinExistence type="predicted"/>